<dbReference type="Gene3D" id="3.40.50.1820">
    <property type="entry name" value="alpha/beta hydrolase"/>
    <property type="match status" value="1"/>
</dbReference>
<evidence type="ECO:0000313" key="2">
    <source>
        <dbReference type="EMBL" id="KAI3428439.1"/>
    </source>
</evidence>
<sequence>MRAFWRAVALLALAIPLTIPQQVAAQAVWTDPLVPGPTNGGLFPTFFEAYGQRHAYQLAAAPVGTVVLIHGCGRVANSFWPYDPVNCPQCEGLPEHVAQTKQALALGYSVLALSPNDAGSRCWSSSTRDGRTDDRIGVADTVYSFQQNNSLLELPLFFHAFSSGGTMSLKLPTFLHQQAEGPAKQLRIDGIVSVDAAPSGGTGATDDNGKLVVPYHPPVLHVVMEKGKSRQRAPALIQALQDNGVPADLVVSYSRQVGPSFFSDRIPTMPLEQSEALVAALRQIGQLDEAGYLQFNPDRSPWADGVLGLLPWLGPQMLSIQQEMRVIWGEHENLGDFTTASLAWLEAGGKADLPTLLRELTVDRLAELTVGGGEAFFGVASVDAPAPAPAQA</sequence>
<dbReference type="PANTHER" id="PTHR35128">
    <property type="entry name" value="SECRETION-REGULATING GUANINE NUCLEOTIDE EXCHANGE FACTOR"/>
    <property type="match status" value="1"/>
</dbReference>
<gene>
    <name evidence="2" type="ORF">D9Q98_007266</name>
</gene>
<keyword evidence="3" id="KW-1185">Reference proteome</keyword>
<reference evidence="2" key="2">
    <citation type="submission" date="2020-11" db="EMBL/GenBank/DDBJ databases">
        <authorList>
            <person name="Cecchin M."/>
            <person name="Marcolungo L."/>
            <person name="Rossato M."/>
            <person name="Girolomoni L."/>
            <person name="Cosentino E."/>
            <person name="Cuine S."/>
            <person name="Li-Beisson Y."/>
            <person name="Delledonne M."/>
            <person name="Ballottari M."/>
        </authorList>
    </citation>
    <scope>NUCLEOTIDE SEQUENCE</scope>
    <source>
        <strain evidence="2">211/11P</strain>
        <tissue evidence="2">Whole cell</tissue>
    </source>
</reference>
<name>A0A9D4TKV8_CHLVU</name>
<feature type="signal peptide" evidence="1">
    <location>
        <begin position="1"/>
        <end position="25"/>
    </location>
</feature>
<evidence type="ECO:0000256" key="1">
    <source>
        <dbReference type="SAM" id="SignalP"/>
    </source>
</evidence>
<dbReference type="EMBL" id="SIDB01000009">
    <property type="protein sequence ID" value="KAI3428439.1"/>
    <property type="molecule type" value="Genomic_DNA"/>
</dbReference>
<dbReference type="AlphaFoldDB" id="A0A9D4TKV8"/>
<keyword evidence="1" id="KW-0732">Signal</keyword>
<dbReference type="InterPro" id="IPR029058">
    <property type="entry name" value="AB_hydrolase_fold"/>
</dbReference>
<evidence type="ECO:0000313" key="3">
    <source>
        <dbReference type="Proteomes" id="UP001055712"/>
    </source>
</evidence>
<protein>
    <submittedName>
        <fullName evidence="2">Uncharacterized protein</fullName>
    </submittedName>
</protein>
<proteinExistence type="predicted"/>
<accession>A0A9D4TKV8</accession>
<feature type="chain" id="PRO_5039094431" evidence="1">
    <location>
        <begin position="26"/>
        <end position="392"/>
    </location>
</feature>
<dbReference type="OrthoDB" id="421951at2759"/>
<organism evidence="2 3">
    <name type="scientific">Chlorella vulgaris</name>
    <name type="common">Green alga</name>
    <dbReference type="NCBI Taxonomy" id="3077"/>
    <lineage>
        <taxon>Eukaryota</taxon>
        <taxon>Viridiplantae</taxon>
        <taxon>Chlorophyta</taxon>
        <taxon>core chlorophytes</taxon>
        <taxon>Trebouxiophyceae</taxon>
        <taxon>Chlorellales</taxon>
        <taxon>Chlorellaceae</taxon>
        <taxon>Chlorella clade</taxon>
        <taxon>Chlorella</taxon>
    </lineage>
</organism>
<comment type="caution">
    <text evidence="2">The sequence shown here is derived from an EMBL/GenBank/DDBJ whole genome shotgun (WGS) entry which is preliminary data.</text>
</comment>
<dbReference type="Proteomes" id="UP001055712">
    <property type="component" value="Unassembled WGS sequence"/>
</dbReference>
<reference evidence="2" key="1">
    <citation type="journal article" date="2019" name="Plant J.">
        <title>Chlorella vulgaris genome assembly and annotation reveals the molecular basis for metabolic acclimation to high light conditions.</title>
        <authorList>
            <person name="Cecchin M."/>
            <person name="Marcolungo L."/>
            <person name="Rossato M."/>
            <person name="Girolomoni L."/>
            <person name="Cosentino E."/>
            <person name="Cuine S."/>
            <person name="Li-Beisson Y."/>
            <person name="Delledonne M."/>
            <person name="Ballottari M."/>
        </authorList>
    </citation>
    <scope>NUCLEOTIDE SEQUENCE</scope>
    <source>
        <strain evidence="2">211/11P</strain>
    </source>
</reference>
<dbReference type="SUPFAM" id="SSF53474">
    <property type="entry name" value="alpha/beta-Hydrolases"/>
    <property type="match status" value="1"/>
</dbReference>
<dbReference type="PANTHER" id="PTHR35128:SF1">
    <property type="entry name" value="SECRETION-REGULATING GUANINE NUCLEOTIDE EXCHANGE FACTOR"/>
    <property type="match status" value="1"/>
</dbReference>